<reference evidence="3 4" key="1">
    <citation type="submission" date="2020-07" db="EMBL/GenBank/DDBJ databases">
        <title>Sequencing the genomes of 1000 actinobacteria strains.</title>
        <authorList>
            <person name="Klenk H.-P."/>
        </authorList>
    </citation>
    <scope>NUCLEOTIDE SEQUENCE [LARGE SCALE GENOMIC DNA]</scope>
    <source>
        <strain evidence="3 4">DSM 44065</strain>
    </source>
</reference>
<accession>A0A853AG32</accession>
<organism evidence="3 4">
    <name type="scientific">Saccharopolyspora hordei</name>
    <dbReference type="NCBI Taxonomy" id="1838"/>
    <lineage>
        <taxon>Bacteria</taxon>
        <taxon>Bacillati</taxon>
        <taxon>Actinomycetota</taxon>
        <taxon>Actinomycetes</taxon>
        <taxon>Pseudonocardiales</taxon>
        <taxon>Pseudonocardiaceae</taxon>
        <taxon>Saccharopolyspora</taxon>
    </lineage>
</organism>
<evidence type="ECO:0000256" key="1">
    <source>
        <dbReference type="SAM" id="MobiDB-lite"/>
    </source>
</evidence>
<sequence length="98" mass="10877">MINSLAGFAWAATIGIGAILGSPMLMSWFEHRMLGSRTAARGERRRQAGASLRDLRWRQVISVPRRTPVGGPGAMRRPGLRRSFDRPTPARRPAKPRS</sequence>
<dbReference type="RefSeq" id="WP_179720078.1">
    <property type="nucleotide sequence ID" value="NZ_BAABFH010000001.1"/>
</dbReference>
<evidence type="ECO:0000313" key="3">
    <source>
        <dbReference type="EMBL" id="NYI83534.1"/>
    </source>
</evidence>
<keyword evidence="2" id="KW-0812">Transmembrane</keyword>
<proteinExistence type="predicted"/>
<name>A0A853AG32_9PSEU</name>
<dbReference type="AlphaFoldDB" id="A0A853AG32"/>
<keyword evidence="4" id="KW-1185">Reference proteome</keyword>
<comment type="caution">
    <text evidence="3">The sequence shown here is derived from an EMBL/GenBank/DDBJ whole genome shotgun (WGS) entry which is preliminary data.</text>
</comment>
<evidence type="ECO:0000313" key="4">
    <source>
        <dbReference type="Proteomes" id="UP000587002"/>
    </source>
</evidence>
<dbReference type="EMBL" id="JACCFJ010000001">
    <property type="protein sequence ID" value="NYI83534.1"/>
    <property type="molecule type" value="Genomic_DNA"/>
</dbReference>
<keyword evidence="2" id="KW-0472">Membrane</keyword>
<evidence type="ECO:0000256" key="2">
    <source>
        <dbReference type="SAM" id="Phobius"/>
    </source>
</evidence>
<gene>
    <name evidence="3" type="ORF">HNR68_002164</name>
</gene>
<keyword evidence="2" id="KW-1133">Transmembrane helix</keyword>
<feature type="transmembrane region" description="Helical" evidence="2">
    <location>
        <begin position="6"/>
        <end position="29"/>
    </location>
</feature>
<dbReference type="Proteomes" id="UP000587002">
    <property type="component" value="Unassembled WGS sequence"/>
</dbReference>
<feature type="region of interest" description="Disordered" evidence="1">
    <location>
        <begin position="65"/>
        <end position="98"/>
    </location>
</feature>
<protein>
    <submittedName>
        <fullName evidence="3">Uncharacterized protein</fullName>
    </submittedName>
</protein>